<dbReference type="PaxDb" id="6239-K10C2.6"/>
<accession>Q94274</accession>
<dbReference type="KEGG" id="cel:CELE_K10C2.6"/>
<gene>
    <name evidence="1" type="ORF">CELE_K10C2.6</name>
    <name evidence="1 3" type="ORF">K10C2.6</name>
</gene>
<name>Q94274_CAEEL</name>
<dbReference type="InParanoid" id="Q94274"/>
<dbReference type="UCSC" id="K10C2.6">
    <property type="organism name" value="c. elegans"/>
</dbReference>
<sequence length="113" mass="13572">MYIFFVSNYLCISFSPEFPYFFFETYHKNFEIFLNFTNSVSFSEILTVASIKLCSIFSKIILNIFYSTFANFVFWFQFENSLKSEAFKFTLFAHPLRMILRQLSEGHRCYDSN</sequence>
<proteinExistence type="predicted"/>
<dbReference type="RefSeq" id="NP_509085.2">
    <property type="nucleotide sequence ID" value="NM_076684.3"/>
</dbReference>
<keyword evidence="2" id="KW-1185">Reference proteome</keyword>
<evidence type="ECO:0000313" key="1">
    <source>
        <dbReference type="EMBL" id="CCD72630.1"/>
    </source>
</evidence>
<dbReference type="Proteomes" id="UP000001940">
    <property type="component" value="Chromosome X"/>
</dbReference>
<dbReference type="WormBase" id="K10C2.6">
    <property type="protein sequence ID" value="CE40708"/>
    <property type="gene ID" value="WBGene00019621"/>
</dbReference>
<dbReference type="AlphaFoldDB" id="Q94274"/>
<evidence type="ECO:0000313" key="2">
    <source>
        <dbReference type="Proteomes" id="UP000001940"/>
    </source>
</evidence>
<dbReference type="EMBL" id="BX284606">
    <property type="protein sequence ID" value="CCD72630.1"/>
    <property type="molecule type" value="Genomic_DNA"/>
</dbReference>
<dbReference type="GeneID" id="187254"/>
<dbReference type="AGR" id="WB:WBGene00019621"/>
<evidence type="ECO:0000313" key="3">
    <source>
        <dbReference type="WormBase" id="K10C2.6"/>
    </source>
</evidence>
<reference evidence="1 2" key="1">
    <citation type="journal article" date="1998" name="Science">
        <title>Genome sequence of the nematode C. elegans: a platform for investigating biology.</title>
        <authorList>
            <consortium name="The C. elegans sequencing consortium"/>
            <person name="Sulson J.E."/>
            <person name="Waterston R."/>
        </authorList>
    </citation>
    <scope>NUCLEOTIDE SEQUENCE [LARGE SCALE GENOMIC DNA]</scope>
    <source>
        <strain evidence="1 2">Bristol N2</strain>
    </source>
</reference>
<protein>
    <submittedName>
        <fullName evidence="1">Serpentine Receptor, class BC (Class B-like)</fullName>
    </submittedName>
</protein>
<organism evidence="1 2">
    <name type="scientific">Caenorhabditis elegans</name>
    <dbReference type="NCBI Taxonomy" id="6239"/>
    <lineage>
        <taxon>Eukaryota</taxon>
        <taxon>Metazoa</taxon>
        <taxon>Ecdysozoa</taxon>
        <taxon>Nematoda</taxon>
        <taxon>Chromadorea</taxon>
        <taxon>Rhabditida</taxon>
        <taxon>Rhabditina</taxon>
        <taxon>Rhabditomorpha</taxon>
        <taxon>Rhabditoidea</taxon>
        <taxon>Rhabditidae</taxon>
        <taxon>Peloderinae</taxon>
        <taxon>Caenorhabditis</taxon>
    </lineage>
</organism>
<keyword evidence="1" id="KW-0675">Receptor</keyword>
<dbReference type="CTD" id="187254"/>
<dbReference type="HOGENOM" id="CLU_2135743_0_0_1"/>